<dbReference type="EMBL" id="CAKOAT010778487">
    <property type="protein sequence ID" value="CAH8388052.1"/>
    <property type="molecule type" value="Genomic_DNA"/>
</dbReference>
<gene>
    <name evidence="1" type="ORF">ERUC_LOCUS40535</name>
</gene>
<evidence type="ECO:0000313" key="1">
    <source>
        <dbReference type="EMBL" id="CAH8388052.1"/>
    </source>
</evidence>
<comment type="caution">
    <text evidence="1">The sequence shown here is derived from an EMBL/GenBank/DDBJ whole genome shotgun (WGS) entry which is preliminary data.</text>
</comment>
<proteinExistence type="predicted"/>
<sequence>MKNRFNIVLTEKSFIFKSEPITNCYHYAFKSINAVLRGLAHPMSYIYVYGALVGVGELEFRELHGGGEWASDMDERIVFTLINPELPAIAF</sequence>
<protein>
    <submittedName>
        <fullName evidence="1">Uncharacterized protein</fullName>
    </submittedName>
</protein>
<accession>A0ABC8LXD4</accession>
<organism evidence="1 2">
    <name type="scientific">Eruca vesicaria subsp. sativa</name>
    <name type="common">Garden rocket</name>
    <name type="synonym">Eruca sativa</name>
    <dbReference type="NCBI Taxonomy" id="29727"/>
    <lineage>
        <taxon>Eukaryota</taxon>
        <taxon>Viridiplantae</taxon>
        <taxon>Streptophyta</taxon>
        <taxon>Embryophyta</taxon>
        <taxon>Tracheophyta</taxon>
        <taxon>Spermatophyta</taxon>
        <taxon>Magnoliopsida</taxon>
        <taxon>eudicotyledons</taxon>
        <taxon>Gunneridae</taxon>
        <taxon>Pentapetalae</taxon>
        <taxon>rosids</taxon>
        <taxon>malvids</taxon>
        <taxon>Brassicales</taxon>
        <taxon>Brassicaceae</taxon>
        <taxon>Brassiceae</taxon>
        <taxon>Eruca</taxon>
    </lineage>
</organism>
<evidence type="ECO:0000313" key="2">
    <source>
        <dbReference type="Proteomes" id="UP001642260"/>
    </source>
</evidence>
<keyword evidence="2" id="KW-1185">Reference proteome</keyword>
<dbReference type="Proteomes" id="UP001642260">
    <property type="component" value="Unassembled WGS sequence"/>
</dbReference>
<reference evidence="1 2" key="1">
    <citation type="submission" date="2022-03" db="EMBL/GenBank/DDBJ databases">
        <authorList>
            <person name="Macdonald S."/>
            <person name="Ahmed S."/>
            <person name="Newling K."/>
        </authorList>
    </citation>
    <scope>NUCLEOTIDE SEQUENCE [LARGE SCALE GENOMIC DNA]</scope>
</reference>
<name>A0ABC8LXD4_ERUVS</name>
<dbReference type="AlphaFoldDB" id="A0ABC8LXD4"/>